<reference evidence="9 10" key="1">
    <citation type="submission" date="2019-04" db="EMBL/GenBank/DDBJ databases">
        <title>Microbes associate with the intestines of laboratory mice.</title>
        <authorList>
            <person name="Navarre W."/>
            <person name="Wong E."/>
            <person name="Huang K."/>
            <person name="Tropini C."/>
            <person name="Ng K."/>
            <person name="Yu B."/>
        </authorList>
    </citation>
    <scope>NUCLEOTIDE SEQUENCE [LARGE SCALE GENOMIC DNA]</scope>
    <source>
        <strain evidence="9 10">NM50_B9-20</strain>
    </source>
</reference>
<keyword evidence="6" id="KW-0598">Phosphotransferase system</keyword>
<evidence type="ECO:0000259" key="8">
    <source>
        <dbReference type="PROSITE" id="PS51101"/>
    </source>
</evidence>
<dbReference type="EMBL" id="SRYR01000022">
    <property type="protein sequence ID" value="TGY38971.1"/>
    <property type="molecule type" value="Genomic_DNA"/>
</dbReference>
<dbReference type="GO" id="GO:0008982">
    <property type="term" value="F:protein-N(PI)-phosphohistidine-sugar phosphotransferase activity"/>
    <property type="evidence" value="ECO:0007669"/>
    <property type="project" value="InterPro"/>
</dbReference>
<dbReference type="InterPro" id="IPR004720">
    <property type="entry name" value="PTS_IIB_sorbose-sp"/>
</dbReference>
<gene>
    <name evidence="9" type="ORF">E5347_16530</name>
</gene>
<organism evidence="9 10">
    <name type="scientific">Clostridium sartagoforme</name>
    <dbReference type="NCBI Taxonomy" id="84031"/>
    <lineage>
        <taxon>Bacteria</taxon>
        <taxon>Bacillati</taxon>
        <taxon>Bacillota</taxon>
        <taxon>Clostridia</taxon>
        <taxon>Eubacteriales</taxon>
        <taxon>Clostridiaceae</taxon>
        <taxon>Clostridium</taxon>
    </lineage>
</organism>
<keyword evidence="3" id="KW-0963">Cytoplasm</keyword>
<evidence type="ECO:0000256" key="6">
    <source>
        <dbReference type="ARBA" id="ARBA00022683"/>
    </source>
</evidence>
<dbReference type="AlphaFoldDB" id="A0A4S2DDI6"/>
<feature type="domain" description="PTS EIIB type-4" evidence="8">
    <location>
        <begin position="1"/>
        <end position="158"/>
    </location>
</feature>
<dbReference type="SUPFAM" id="SSF52728">
    <property type="entry name" value="PTS IIb component"/>
    <property type="match status" value="1"/>
</dbReference>
<dbReference type="Gene3D" id="3.40.35.10">
    <property type="entry name" value="Phosphotransferase system, sorbose subfamily IIB component"/>
    <property type="match status" value="1"/>
</dbReference>
<evidence type="ECO:0000256" key="3">
    <source>
        <dbReference type="ARBA" id="ARBA00022490"/>
    </source>
</evidence>
<dbReference type="Proteomes" id="UP000306888">
    <property type="component" value="Unassembled WGS sequence"/>
</dbReference>
<name>A0A4S2DDI6_9CLOT</name>
<protein>
    <submittedName>
        <fullName evidence="9">PTS mannose/fructose/sorbose transporter subunit IIB</fullName>
    </submittedName>
</protein>
<evidence type="ECO:0000256" key="5">
    <source>
        <dbReference type="ARBA" id="ARBA00022679"/>
    </source>
</evidence>
<sequence>MKGIVHIRIDDRLIHGQVAAFWTNSLGITRIMVANDEVAADEMQKSLLRMVAPASVRTSIINKETAVKNISAGKYEGQRVLLIAKNPKDVWELKEAGLDIKEMNVGNMASREGTRSIKRSVNVTDEDVEYFNKLLNAGVDINAIMVPDDKPCKLKDLL</sequence>
<keyword evidence="7" id="KW-0418">Kinase</keyword>
<keyword evidence="4" id="KW-0762">Sugar transport</keyword>
<dbReference type="GO" id="GO:0005737">
    <property type="term" value="C:cytoplasm"/>
    <property type="evidence" value="ECO:0007669"/>
    <property type="project" value="UniProtKB-SubCell"/>
</dbReference>
<evidence type="ECO:0000256" key="2">
    <source>
        <dbReference type="ARBA" id="ARBA00022448"/>
    </source>
</evidence>
<keyword evidence="5" id="KW-0808">Transferase</keyword>
<evidence type="ECO:0000313" key="9">
    <source>
        <dbReference type="EMBL" id="TGY38971.1"/>
    </source>
</evidence>
<keyword evidence="2" id="KW-0813">Transport</keyword>
<dbReference type="RefSeq" id="WP_136008326.1">
    <property type="nucleotide sequence ID" value="NZ_SRYR01000022.1"/>
</dbReference>
<dbReference type="Pfam" id="PF03830">
    <property type="entry name" value="PTSIIB_sorb"/>
    <property type="match status" value="1"/>
</dbReference>
<proteinExistence type="predicted"/>
<dbReference type="CDD" id="cd00001">
    <property type="entry name" value="PTS_IIB_man"/>
    <property type="match status" value="1"/>
</dbReference>
<evidence type="ECO:0000313" key="10">
    <source>
        <dbReference type="Proteomes" id="UP000306888"/>
    </source>
</evidence>
<keyword evidence="10" id="KW-1185">Reference proteome</keyword>
<dbReference type="InterPro" id="IPR036667">
    <property type="entry name" value="PTS_IIB_sorbose-sp_sf"/>
</dbReference>
<dbReference type="OrthoDB" id="9788818at2"/>
<accession>A0A4S2DDI6</accession>
<evidence type="ECO:0000256" key="4">
    <source>
        <dbReference type="ARBA" id="ARBA00022597"/>
    </source>
</evidence>
<dbReference type="GO" id="GO:0016301">
    <property type="term" value="F:kinase activity"/>
    <property type="evidence" value="ECO:0007669"/>
    <property type="project" value="UniProtKB-KW"/>
</dbReference>
<dbReference type="GO" id="GO:0009401">
    <property type="term" value="P:phosphoenolpyruvate-dependent sugar phosphotransferase system"/>
    <property type="evidence" value="ECO:0007669"/>
    <property type="project" value="UniProtKB-KW"/>
</dbReference>
<evidence type="ECO:0000256" key="1">
    <source>
        <dbReference type="ARBA" id="ARBA00004496"/>
    </source>
</evidence>
<dbReference type="PROSITE" id="PS51101">
    <property type="entry name" value="PTS_EIIB_TYPE_4"/>
    <property type="match status" value="1"/>
</dbReference>
<comment type="caution">
    <text evidence="9">The sequence shown here is derived from an EMBL/GenBank/DDBJ whole genome shotgun (WGS) entry which is preliminary data.</text>
</comment>
<evidence type="ECO:0000256" key="7">
    <source>
        <dbReference type="ARBA" id="ARBA00022777"/>
    </source>
</evidence>
<comment type="subcellular location">
    <subcellularLocation>
        <location evidence="1">Cytoplasm</location>
    </subcellularLocation>
</comment>